<gene>
    <name evidence="2" type="ORF">ANCDUO_03667</name>
</gene>
<evidence type="ECO:0000313" key="2">
    <source>
        <dbReference type="EMBL" id="KIH66008.1"/>
    </source>
</evidence>
<dbReference type="AlphaFoldDB" id="A0A0C2D8G4"/>
<protein>
    <recommendedName>
        <fullName evidence="1">DUF7083 domain-containing protein</fullName>
    </recommendedName>
</protein>
<name>A0A0C2D8G4_9BILA</name>
<feature type="domain" description="DUF7083" evidence="1">
    <location>
        <begin position="45"/>
        <end position="98"/>
    </location>
</feature>
<reference evidence="2 3" key="1">
    <citation type="submission" date="2013-12" db="EMBL/GenBank/DDBJ databases">
        <title>Draft genome of the parsitic nematode Ancylostoma duodenale.</title>
        <authorList>
            <person name="Mitreva M."/>
        </authorList>
    </citation>
    <scope>NUCLEOTIDE SEQUENCE [LARGE SCALE GENOMIC DNA]</scope>
    <source>
        <strain evidence="2 3">Zhejiang</strain>
    </source>
</reference>
<dbReference type="OrthoDB" id="10462732at2759"/>
<keyword evidence="3" id="KW-1185">Reference proteome</keyword>
<proteinExistence type="predicted"/>
<organism evidence="2 3">
    <name type="scientific">Ancylostoma duodenale</name>
    <dbReference type="NCBI Taxonomy" id="51022"/>
    <lineage>
        <taxon>Eukaryota</taxon>
        <taxon>Metazoa</taxon>
        <taxon>Ecdysozoa</taxon>
        <taxon>Nematoda</taxon>
        <taxon>Chromadorea</taxon>
        <taxon>Rhabditida</taxon>
        <taxon>Rhabditina</taxon>
        <taxon>Rhabditomorpha</taxon>
        <taxon>Strongyloidea</taxon>
        <taxon>Ancylostomatidae</taxon>
        <taxon>Ancylostomatinae</taxon>
        <taxon>Ancylostoma</taxon>
    </lineage>
</organism>
<evidence type="ECO:0000313" key="3">
    <source>
        <dbReference type="Proteomes" id="UP000054047"/>
    </source>
</evidence>
<accession>A0A0C2D8G4</accession>
<sequence>MARPHPCHAIAATPAPSKLMATLVDQKRMPSPTTPPMPIADPCGDFVRDLPAFNYDEDDDATFDAWIKRYGPVIDDRGSTLSEERKRNLIVESLIEQRTRRTQNTSFR</sequence>
<dbReference type="InterPro" id="IPR055510">
    <property type="entry name" value="DUF7083"/>
</dbReference>
<dbReference type="EMBL" id="KN727303">
    <property type="protein sequence ID" value="KIH66008.1"/>
    <property type="molecule type" value="Genomic_DNA"/>
</dbReference>
<evidence type="ECO:0000259" key="1">
    <source>
        <dbReference type="Pfam" id="PF23309"/>
    </source>
</evidence>
<dbReference type="Pfam" id="PF23309">
    <property type="entry name" value="DUF7083"/>
    <property type="match status" value="1"/>
</dbReference>
<dbReference type="Proteomes" id="UP000054047">
    <property type="component" value="Unassembled WGS sequence"/>
</dbReference>